<keyword evidence="1" id="KW-0418">Kinase</keyword>
<keyword evidence="1" id="KW-0238">DNA-binding</keyword>
<evidence type="ECO:0000313" key="2">
    <source>
        <dbReference type="Proteomes" id="UP000805704"/>
    </source>
</evidence>
<protein>
    <submittedName>
        <fullName evidence="1">Homeodomain-interacting protein kinase 3</fullName>
    </submittedName>
</protein>
<keyword evidence="2" id="KW-1185">Reference proteome</keyword>
<keyword evidence="1" id="KW-0371">Homeobox</keyword>
<reference evidence="1" key="1">
    <citation type="submission" date="2020-04" db="EMBL/GenBank/DDBJ databases">
        <title>A chromosome-scale assembly and high-density genetic map of the yellow drum (Nibea albiflora) genome.</title>
        <authorList>
            <person name="Xu D."/>
            <person name="Zhang W."/>
            <person name="Chen R."/>
            <person name="Tan P."/>
            <person name="Wang L."/>
            <person name="Song H."/>
            <person name="Tian L."/>
            <person name="Zhu Q."/>
            <person name="Wang B."/>
        </authorList>
    </citation>
    <scope>NUCLEOTIDE SEQUENCE</scope>
    <source>
        <strain evidence="1">ZJHYS-2018</strain>
    </source>
</reference>
<name>A0ACB7F7Q4_NIBAL</name>
<evidence type="ECO:0000313" key="1">
    <source>
        <dbReference type="EMBL" id="KAG8010285.1"/>
    </source>
</evidence>
<keyword evidence="1" id="KW-0808">Transferase</keyword>
<accession>A0ACB7F7Q4</accession>
<dbReference type="Proteomes" id="UP000805704">
    <property type="component" value="Chromosome 16"/>
</dbReference>
<organism evidence="1 2">
    <name type="scientific">Nibea albiflora</name>
    <name type="common">Yellow drum</name>
    <name type="synonym">Corvina albiflora</name>
    <dbReference type="NCBI Taxonomy" id="240163"/>
    <lineage>
        <taxon>Eukaryota</taxon>
        <taxon>Metazoa</taxon>
        <taxon>Chordata</taxon>
        <taxon>Craniata</taxon>
        <taxon>Vertebrata</taxon>
        <taxon>Euteleostomi</taxon>
        <taxon>Actinopterygii</taxon>
        <taxon>Neopterygii</taxon>
        <taxon>Teleostei</taxon>
        <taxon>Neoteleostei</taxon>
        <taxon>Acanthomorphata</taxon>
        <taxon>Eupercaria</taxon>
        <taxon>Sciaenidae</taxon>
        <taxon>Nibea</taxon>
    </lineage>
</organism>
<dbReference type="EMBL" id="CM024804">
    <property type="protein sequence ID" value="KAG8010285.1"/>
    <property type="molecule type" value="Genomic_DNA"/>
</dbReference>
<sequence>MLQLVRTLNPEKNNIVNFIEDFRFNNLSCLAFEMLDRDLWDLLEERRWILLNLNEIRPIVHQVMVAFDALKSIGVLHTDLKPENIMLINHQDQPFKIKLIDFGLARRVNEVDIGTMMQPSSFRAPEVTVGLPLTEAVDRRPSTPLFCGDNLPQVGHEVLQDIIIEEMFNNKLQAEKKKNILLQEELQRLCVSYQLIIASLRAEQEALRQKMAEEITVLQQNAFEKEKIYGRELDELKTQLSVQISLNLKLSAGLKAETEANQKKHRP</sequence>
<proteinExistence type="predicted"/>
<gene>
    <name evidence="1" type="primary">HIPK3.6</name>
    <name evidence="1" type="ORF">GBF38_014544</name>
</gene>
<comment type="caution">
    <text evidence="1">The sequence shown here is derived from an EMBL/GenBank/DDBJ whole genome shotgun (WGS) entry which is preliminary data.</text>
</comment>